<reference evidence="1" key="1">
    <citation type="journal article" date="2019" name="Genome Biol. Evol.">
        <title>Evidence of extensive intraspecific noncoding reshuffling in a 169-kb mitochondrial genome of a basidiomycetous fungus.</title>
        <authorList>
            <person name="Lee H.H."/>
            <person name="Ke H.M."/>
            <person name="Lin C.I."/>
            <person name="Lee T.J."/>
            <person name="Chung C.L."/>
            <person name="Tsai I.J."/>
        </authorList>
    </citation>
    <scope>NUCLEOTIDE SEQUENCE</scope>
    <source>
        <strain evidence="1">BCRC 35384</strain>
    </source>
</reference>
<dbReference type="EMBL" id="MK623257">
    <property type="protein sequence ID" value="QEG57001.1"/>
    <property type="molecule type" value="Genomic_DNA"/>
</dbReference>
<reference evidence="1" key="2">
    <citation type="submission" date="2019-03" db="EMBL/GenBank/DDBJ databases">
        <authorList>
            <person name="Lee H.-H."/>
            <person name="Tsai I.J."/>
        </authorList>
    </citation>
    <scope>NUCLEOTIDE SEQUENCE</scope>
    <source>
        <strain evidence="1">BCRC 35384</strain>
    </source>
</reference>
<protein>
    <submittedName>
        <fullName evidence="1">Uncharacterized protein</fullName>
    </submittedName>
</protein>
<sequence>MKKKMTTRQLKIRNEKLNAPEMRRLMYRFFRETKFNSQYITIAPKILTYDSENPIYSVGDYTVLRLPEDKVEYVQLLGEHIKVKSKYFNSTKARKLIVYYKDSDISEYNSYINETIYSKKWYWFSFFHCSWQSNILWCSDTRL</sequence>
<geneLocation type="mitochondrion" evidence="1"/>
<name>A0A5B9R952_9AGAM</name>
<accession>A0A5B9R952</accession>
<gene>
    <name evidence="1" type="ORF">PPIT_000106</name>
</gene>
<organism evidence="1">
    <name type="scientific">Porodaedalea pini</name>
    <dbReference type="NCBI Taxonomy" id="108901"/>
    <lineage>
        <taxon>Eukaryota</taxon>
        <taxon>Fungi</taxon>
        <taxon>Dikarya</taxon>
        <taxon>Basidiomycota</taxon>
        <taxon>Agaricomycotina</taxon>
        <taxon>Agaricomycetes</taxon>
        <taxon>Hymenochaetales</taxon>
        <taxon>Hymenochaetaceae</taxon>
        <taxon>Porodaedalea</taxon>
    </lineage>
</organism>
<keyword evidence="1" id="KW-0496">Mitochondrion</keyword>
<proteinExistence type="predicted"/>
<dbReference type="AlphaFoldDB" id="A0A5B9R952"/>
<evidence type="ECO:0000313" key="1">
    <source>
        <dbReference type="EMBL" id="QEG57001.1"/>
    </source>
</evidence>